<dbReference type="Gene3D" id="1.10.10.10">
    <property type="entry name" value="Winged helix-like DNA-binding domain superfamily/Winged helix DNA-binding domain"/>
    <property type="match status" value="1"/>
</dbReference>
<evidence type="ECO:0000313" key="4">
    <source>
        <dbReference type="EMBL" id="GEM39664.1"/>
    </source>
</evidence>
<protein>
    <submittedName>
        <fullName evidence="4">LuxR family transcriptional regulator</fullName>
    </submittedName>
</protein>
<evidence type="ECO:0000313" key="5">
    <source>
        <dbReference type="Proteomes" id="UP000321424"/>
    </source>
</evidence>
<dbReference type="EMBL" id="BJXA01000027">
    <property type="protein sequence ID" value="GEM39664.1"/>
    <property type="molecule type" value="Genomic_DNA"/>
</dbReference>
<dbReference type="InterPro" id="IPR036388">
    <property type="entry name" value="WH-like_DNA-bd_sf"/>
</dbReference>
<dbReference type="Pfam" id="PF00196">
    <property type="entry name" value="GerE"/>
    <property type="match status" value="1"/>
</dbReference>
<dbReference type="InterPro" id="IPR000792">
    <property type="entry name" value="Tscrpt_reg_LuxR_C"/>
</dbReference>
<reference evidence="4 5" key="1">
    <citation type="submission" date="2019-07" db="EMBL/GenBank/DDBJ databases">
        <title>Whole genome shotgun sequence of Nocardia ninae NBRC 108245.</title>
        <authorList>
            <person name="Hosoyama A."/>
            <person name="Uohara A."/>
            <person name="Ohji S."/>
            <person name="Ichikawa N."/>
        </authorList>
    </citation>
    <scope>NUCLEOTIDE SEQUENCE [LARGE SCALE GENOMIC DNA]</scope>
    <source>
        <strain evidence="4 5">NBRC 108245</strain>
    </source>
</reference>
<sequence>MLYGRIEELAVIDRLLSQAKAGSSGALLLRGQPGIGKTALLEYAAATDGMRVLRGTGVESEAELPFAGLHMLLGRCLDRIEALPEPQRQALEGAFGLVSVPPTERLLVGLAVLSLLAELAEETPVLCVIDDAHWLDRASAEALVFAARRLHAEGVAVLFAARDGETPFSAPGLPELTVTGLAQTDAVEMLDRHGNDLTPTVRFRVLTEACGNPLALLELPSAFAIELSGPGRPLALPLTTRLQAAFYGQVSKLPEATRTLLLVAAEDTGDLDLVLRSAALLGFGLADLVPAEQAGLIRIADHVVTFRHPLVRAAVSQGAPVSGRLAVHRTLAAALDGSNDIDRRAWHLAAAATGPSEGVAAALENTAARAGRRNGHAAAAAAYERASQLTADPAARSRRVTLAAEAANEMGDFDRARALAESVPQDGAGMVLRARLLALRAAADFGTGALRSAHALLCAGIDLIAAEDDPHAHARLTEMIFLAWHISWQSGDSVLLDRTAERLEALSLPTADPLAPVCQLLIWLTRLPLGRPVTDLPPLPEVAAAARRIRADDLRGIILTGSASLAAGADAESNELAASVAALLRNQGRIGLLPAALTYLATTQLFFGRYADAQANATEAAQIALDTGQPGWHAQANSILVNRAALQGDEQACRSVAEAGFGTADGSALGSPGVQWGLSLLDLGYGRAEAALCRLEEVVRNAMPYRLPVIRCTPDLVEAAVRIGEPDRAAAAFARFTGWAAHAGQPWIDALVQRCLALLATDDAADGHYLAALELHDRTRPLEHARTQLLYGEWLRRGRRTIEARTHLRVAVQTFDRLGATPWADRARSELDASGAAVPTSRPPGVLAALTPQELQIVRLAGRGMSNRDIAAQLFLSPRTIGHHLYKAYPKLGVASRTELSALPLSD</sequence>
<dbReference type="InterPro" id="IPR041664">
    <property type="entry name" value="AAA_16"/>
</dbReference>
<dbReference type="GO" id="GO:0004016">
    <property type="term" value="F:adenylate cyclase activity"/>
    <property type="evidence" value="ECO:0007669"/>
    <property type="project" value="TreeGrafter"/>
</dbReference>
<dbReference type="CDD" id="cd06170">
    <property type="entry name" value="LuxR_C_like"/>
    <property type="match status" value="1"/>
</dbReference>
<dbReference type="AlphaFoldDB" id="A0A511MG71"/>
<dbReference type="PANTHER" id="PTHR16305:SF35">
    <property type="entry name" value="TRANSCRIPTIONAL ACTIVATOR DOMAIN"/>
    <property type="match status" value="1"/>
</dbReference>
<dbReference type="PROSITE" id="PS50043">
    <property type="entry name" value="HTH_LUXR_2"/>
    <property type="match status" value="1"/>
</dbReference>
<organism evidence="4 5">
    <name type="scientific">Nocardia ninae NBRC 108245</name>
    <dbReference type="NCBI Taxonomy" id="1210091"/>
    <lineage>
        <taxon>Bacteria</taxon>
        <taxon>Bacillati</taxon>
        <taxon>Actinomycetota</taxon>
        <taxon>Actinomycetes</taxon>
        <taxon>Mycobacteriales</taxon>
        <taxon>Nocardiaceae</taxon>
        <taxon>Nocardia</taxon>
    </lineage>
</organism>
<dbReference type="Proteomes" id="UP000321424">
    <property type="component" value="Unassembled WGS sequence"/>
</dbReference>
<dbReference type="GO" id="GO:0006355">
    <property type="term" value="P:regulation of DNA-templated transcription"/>
    <property type="evidence" value="ECO:0007669"/>
    <property type="project" value="InterPro"/>
</dbReference>
<evidence type="ECO:0000256" key="2">
    <source>
        <dbReference type="ARBA" id="ARBA00022840"/>
    </source>
</evidence>
<keyword evidence="1" id="KW-0547">Nucleotide-binding</keyword>
<comment type="caution">
    <text evidence="4">The sequence shown here is derived from an EMBL/GenBank/DDBJ whole genome shotgun (WGS) entry which is preliminary data.</text>
</comment>
<keyword evidence="2" id="KW-0067">ATP-binding</keyword>
<dbReference type="GO" id="GO:0003677">
    <property type="term" value="F:DNA binding"/>
    <property type="evidence" value="ECO:0007669"/>
    <property type="project" value="InterPro"/>
</dbReference>
<dbReference type="SUPFAM" id="SSF52540">
    <property type="entry name" value="P-loop containing nucleoside triphosphate hydrolases"/>
    <property type="match status" value="1"/>
</dbReference>
<dbReference type="PRINTS" id="PR00038">
    <property type="entry name" value="HTHLUXR"/>
</dbReference>
<dbReference type="Pfam" id="PF13191">
    <property type="entry name" value="AAA_16"/>
    <property type="match status" value="1"/>
</dbReference>
<proteinExistence type="predicted"/>
<dbReference type="SMART" id="SM00421">
    <property type="entry name" value="HTH_LUXR"/>
    <property type="match status" value="1"/>
</dbReference>
<dbReference type="OrthoDB" id="134933at2"/>
<feature type="domain" description="HTH luxR-type" evidence="3">
    <location>
        <begin position="843"/>
        <end position="907"/>
    </location>
</feature>
<dbReference type="GO" id="GO:0005524">
    <property type="term" value="F:ATP binding"/>
    <property type="evidence" value="ECO:0007669"/>
    <property type="project" value="UniProtKB-KW"/>
</dbReference>
<dbReference type="SUPFAM" id="SSF46894">
    <property type="entry name" value="C-terminal effector domain of the bipartite response regulators"/>
    <property type="match status" value="1"/>
</dbReference>
<gene>
    <name evidence="4" type="ORF">NN4_41830</name>
</gene>
<dbReference type="PANTHER" id="PTHR16305">
    <property type="entry name" value="TESTICULAR SOLUBLE ADENYLYL CYCLASE"/>
    <property type="match status" value="1"/>
</dbReference>
<evidence type="ECO:0000259" key="3">
    <source>
        <dbReference type="PROSITE" id="PS50043"/>
    </source>
</evidence>
<accession>A0A511MG71</accession>
<dbReference type="RefSeq" id="WP_147133753.1">
    <property type="nucleotide sequence ID" value="NZ_BJXA01000027.1"/>
</dbReference>
<dbReference type="InterPro" id="IPR027417">
    <property type="entry name" value="P-loop_NTPase"/>
</dbReference>
<dbReference type="GO" id="GO:0005737">
    <property type="term" value="C:cytoplasm"/>
    <property type="evidence" value="ECO:0007669"/>
    <property type="project" value="TreeGrafter"/>
</dbReference>
<keyword evidence="5" id="KW-1185">Reference proteome</keyword>
<evidence type="ECO:0000256" key="1">
    <source>
        <dbReference type="ARBA" id="ARBA00022741"/>
    </source>
</evidence>
<dbReference type="InterPro" id="IPR016032">
    <property type="entry name" value="Sig_transdc_resp-reg_C-effctor"/>
</dbReference>
<name>A0A511MG71_9NOCA</name>
<dbReference type="Gene3D" id="3.40.50.300">
    <property type="entry name" value="P-loop containing nucleotide triphosphate hydrolases"/>
    <property type="match status" value="1"/>
</dbReference>